<dbReference type="InterPro" id="IPR036396">
    <property type="entry name" value="Cyt_P450_sf"/>
</dbReference>
<dbReference type="EMBL" id="JAPWDQ010000002">
    <property type="protein sequence ID" value="KAJ5493332.1"/>
    <property type="molecule type" value="Genomic_DNA"/>
</dbReference>
<dbReference type="RefSeq" id="XP_056793712.1">
    <property type="nucleotide sequence ID" value="XM_056931681.1"/>
</dbReference>
<proteinExistence type="inferred from homology"/>
<reference evidence="3" key="2">
    <citation type="journal article" date="2023" name="IMA Fungus">
        <title>Comparative genomic study of the Penicillium genus elucidates a diverse pangenome and 15 lateral gene transfer events.</title>
        <authorList>
            <person name="Petersen C."/>
            <person name="Sorensen T."/>
            <person name="Nielsen M.R."/>
            <person name="Sondergaard T.E."/>
            <person name="Sorensen J.L."/>
            <person name="Fitzpatrick D.A."/>
            <person name="Frisvad J.C."/>
            <person name="Nielsen K.L."/>
        </authorList>
    </citation>
    <scope>NUCLEOTIDE SEQUENCE</scope>
    <source>
        <strain evidence="3">IBT 30728</strain>
    </source>
</reference>
<dbReference type="GO" id="GO:0016705">
    <property type="term" value="F:oxidoreductase activity, acting on paired donors, with incorporation or reduction of molecular oxygen"/>
    <property type="evidence" value="ECO:0007669"/>
    <property type="project" value="InterPro"/>
</dbReference>
<gene>
    <name evidence="3" type="ORF">N7539_002078</name>
</gene>
<comment type="caution">
    <text evidence="3">The sequence shown here is derived from an EMBL/GenBank/DDBJ whole genome shotgun (WGS) entry which is preliminary data.</text>
</comment>
<organism evidence="3 4">
    <name type="scientific">Penicillium diatomitis</name>
    <dbReference type="NCBI Taxonomy" id="2819901"/>
    <lineage>
        <taxon>Eukaryota</taxon>
        <taxon>Fungi</taxon>
        <taxon>Dikarya</taxon>
        <taxon>Ascomycota</taxon>
        <taxon>Pezizomycotina</taxon>
        <taxon>Eurotiomycetes</taxon>
        <taxon>Eurotiomycetidae</taxon>
        <taxon>Eurotiales</taxon>
        <taxon>Aspergillaceae</taxon>
        <taxon>Penicillium</taxon>
    </lineage>
</organism>
<reference evidence="3" key="1">
    <citation type="submission" date="2022-12" db="EMBL/GenBank/DDBJ databases">
        <authorList>
            <person name="Petersen C."/>
        </authorList>
    </citation>
    <scope>NUCLEOTIDE SEQUENCE</scope>
    <source>
        <strain evidence="3">IBT 30728</strain>
    </source>
</reference>
<accession>A0A9W9XHZ4</accession>
<evidence type="ECO:0008006" key="5">
    <source>
        <dbReference type="Google" id="ProtNLM"/>
    </source>
</evidence>
<dbReference type="AlphaFoldDB" id="A0A9W9XHZ4"/>
<sequence>MIVWFLLGSTLAGCLIIALYRLLVHPLKKVPGPRLAAVTGLYEVFWIAWSCTSYDEEIDRMHQIYGPIVRINPDEIHIQDDFYQSKGADVACHSWHLESYTPSWQWQTPATLDRLRRWSWWKIRSPLHAEMLGFVQHLVQKHFHYNESRRRAATVASSSGNEILGIRLLLRYDQSPASDLEGGTAARTVPSSVRGRSLSIAVRHPGE</sequence>
<dbReference type="InterPro" id="IPR050121">
    <property type="entry name" value="Cytochrome_P450_monoxygenase"/>
</dbReference>
<dbReference type="Proteomes" id="UP001148312">
    <property type="component" value="Unassembled WGS sequence"/>
</dbReference>
<dbReference type="PANTHER" id="PTHR24305:SF166">
    <property type="entry name" value="CYTOCHROME P450 12A4, MITOCHONDRIAL-RELATED"/>
    <property type="match status" value="1"/>
</dbReference>
<evidence type="ECO:0000256" key="2">
    <source>
        <dbReference type="SAM" id="Phobius"/>
    </source>
</evidence>
<evidence type="ECO:0000313" key="3">
    <source>
        <dbReference type="EMBL" id="KAJ5493332.1"/>
    </source>
</evidence>
<dbReference type="GO" id="GO:0005506">
    <property type="term" value="F:iron ion binding"/>
    <property type="evidence" value="ECO:0007669"/>
    <property type="project" value="InterPro"/>
</dbReference>
<evidence type="ECO:0000313" key="4">
    <source>
        <dbReference type="Proteomes" id="UP001148312"/>
    </source>
</evidence>
<keyword evidence="2" id="KW-1133">Transmembrane helix</keyword>
<name>A0A9W9XHZ4_9EURO</name>
<feature type="transmembrane region" description="Helical" evidence="2">
    <location>
        <begin position="6"/>
        <end position="24"/>
    </location>
</feature>
<dbReference type="GO" id="GO:0004497">
    <property type="term" value="F:monooxygenase activity"/>
    <property type="evidence" value="ECO:0007669"/>
    <property type="project" value="InterPro"/>
</dbReference>
<keyword evidence="2" id="KW-0812">Transmembrane</keyword>
<dbReference type="PANTHER" id="PTHR24305">
    <property type="entry name" value="CYTOCHROME P450"/>
    <property type="match status" value="1"/>
</dbReference>
<keyword evidence="2" id="KW-0472">Membrane</keyword>
<evidence type="ECO:0000256" key="1">
    <source>
        <dbReference type="ARBA" id="ARBA00010617"/>
    </source>
</evidence>
<comment type="similarity">
    <text evidence="1">Belongs to the cytochrome P450 family.</text>
</comment>
<dbReference type="Gene3D" id="1.10.630.10">
    <property type="entry name" value="Cytochrome P450"/>
    <property type="match status" value="1"/>
</dbReference>
<dbReference type="GO" id="GO:0020037">
    <property type="term" value="F:heme binding"/>
    <property type="evidence" value="ECO:0007669"/>
    <property type="project" value="InterPro"/>
</dbReference>
<dbReference type="SUPFAM" id="SSF48264">
    <property type="entry name" value="Cytochrome P450"/>
    <property type="match status" value="1"/>
</dbReference>
<dbReference type="GeneID" id="81621930"/>
<protein>
    <recommendedName>
        <fullName evidence="5">Cytochrome P450</fullName>
    </recommendedName>
</protein>
<keyword evidence="4" id="KW-1185">Reference proteome</keyword>